<protein>
    <submittedName>
        <fullName evidence="7">Putative outer membrane protein</fullName>
    </submittedName>
</protein>
<dbReference type="Proteomes" id="UP000019276">
    <property type="component" value="Unassembled WGS sequence"/>
</dbReference>
<evidence type="ECO:0000256" key="1">
    <source>
        <dbReference type="ARBA" id="ARBA00004442"/>
    </source>
</evidence>
<dbReference type="OrthoDB" id="5290976at2"/>
<reference evidence="7 8" key="1">
    <citation type="journal article" date="2014" name="Genome Announc.">
        <title>Draft Genome Sequence of the Agar-Degrading Bacterium Catenovulum sp. Strain DS-2, Isolated from Intestines of Haliotis diversicolor.</title>
        <authorList>
            <person name="Shan D."/>
            <person name="Li X."/>
            <person name="Gu Z."/>
            <person name="Wei G."/>
            <person name="Gao Z."/>
            <person name="Shao Z."/>
        </authorList>
    </citation>
    <scope>NUCLEOTIDE SEQUENCE [LARGE SCALE GENOMIC DNA]</scope>
    <source>
        <strain evidence="7 8">DS-2</strain>
    </source>
</reference>
<evidence type="ECO:0000256" key="3">
    <source>
        <dbReference type="ARBA" id="ARBA00022729"/>
    </source>
</evidence>
<keyword evidence="8" id="KW-1185">Reference proteome</keyword>
<evidence type="ECO:0000256" key="2">
    <source>
        <dbReference type="ARBA" id="ARBA00005722"/>
    </source>
</evidence>
<comment type="subcellular location">
    <subcellularLocation>
        <location evidence="1">Cell outer membrane</location>
    </subcellularLocation>
</comment>
<gene>
    <name evidence="7" type="ORF">DS2_07223</name>
</gene>
<dbReference type="Pfam" id="PF06629">
    <property type="entry name" value="MipA"/>
    <property type="match status" value="1"/>
</dbReference>
<keyword evidence="4" id="KW-0472">Membrane</keyword>
<comment type="similarity">
    <text evidence="2">Belongs to the MipA/OmpV family.</text>
</comment>
<dbReference type="EMBL" id="ARZY01000010">
    <property type="protein sequence ID" value="EWH10604.1"/>
    <property type="molecule type" value="Genomic_DNA"/>
</dbReference>
<comment type="caution">
    <text evidence="7">The sequence shown here is derived from an EMBL/GenBank/DDBJ whole genome shotgun (WGS) entry which is preliminary data.</text>
</comment>
<evidence type="ECO:0000313" key="7">
    <source>
        <dbReference type="EMBL" id="EWH10604.1"/>
    </source>
</evidence>
<dbReference type="GO" id="GO:0009279">
    <property type="term" value="C:cell outer membrane"/>
    <property type="evidence" value="ECO:0007669"/>
    <property type="project" value="UniProtKB-SubCell"/>
</dbReference>
<proteinExistence type="inferred from homology"/>
<dbReference type="RefSeq" id="WP_035014027.1">
    <property type="nucleotide sequence ID" value="NZ_ARZY01000010.1"/>
</dbReference>
<keyword evidence="5" id="KW-0998">Cell outer membrane</keyword>
<sequence>MKLIRNLIGLVALVPTLLAAKSQLDIGVGLGYTQIPHYVGAAQQHQYLVPYPYVYYKSDKIEFNRNALNASLWQHENWLVDWSASGSLALDSDDNQLRKGMDDLAWVLEFGPALRYFWLGDKESDDSFSAIFAIRHGIGFDKLNLEHVGFLFEPGLRYQSLYQLSDWQLKLTASWQLVYADRNYNSYYYSVPVEQVTTTRHFYQAGAGLNSHRLSLGLTASHGHWWYGAFFRYNDLTNASVKNSPLVAKKRDWMLGIAITRIFNVF</sequence>
<organism evidence="7 8">
    <name type="scientific">Catenovulum agarivorans DS-2</name>
    <dbReference type="NCBI Taxonomy" id="1328313"/>
    <lineage>
        <taxon>Bacteria</taxon>
        <taxon>Pseudomonadati</taxon>
        <taxon>Pseudomonadota</taxon>
        <taxon>Gammaproteobacteria</taxon>
        <taxon>Alteromonadales</taxon>
        <taxon>Alteromonadaceae</taxon>
        <taxon>Catenovulum</taxon>
    </lineage>
</organism>
<accession>W7QCJ2</accession>
<evidence type="ECO:0000256" key="6">
    <source>
        <dbReference type="SAM" id="SignalP"/>
    </source>
</evidence>
<dbReference type="PANTHER" id="PTHR38776">
    <property type="entry name" value="MLTA-INTERACTING PROTEIN-RELATED"/>
    <property type="match status" value="1"/>
</dbReference>
<name>W7QCJ2_9ALTE</name>
<feature type="signal peptide" evidence="6">
    <location>
        <begin position="1"/>
        <end position="19"/>
    </location>
</feature>
<dbReference type="STRING" id="1328313.DS2_07223"/>
<keyword evidence="3 6" id="KW-0732">Signal</keyword>
<evidence type="ECO:0000256" key="5">
    <source>
        <dbReference type="ARBA" id="ARBA00023237"/>
    </source>
</evidence>
<dbReference type="AlphaFoldDB" id="W7QCJ2"/>
<dbReference type="InterPro" id="IPR010583">
    <property type="entry name" value="MipA"/>
</dbReference>
<evidence type="ECO:0000256" key="4">
    <source>
        <dbReference type="ARBA" id="ARBA00023136"/>
    </source>
</evidence>
<dbReference type="PANTHER" id="PTHR38776:SF1">
    <property type="entry name" value="MLTA-INTERACTING PROTEIN-RELATED"/>
    <property type="match status" value="1"/>
</dbReference>
<evidence type="ECO:0000313" key="8">
    <source>
        <dbReference type="Proteomes" id="UP000019276"/>
    </source>
</evidence>
<feature type="chain" id="PRO_5004901121" evidence="6">
    <location>
        <begin position="20"/>
        <end position="266"/>
    </location>
</feature>
<dbReference type="GO" id="GO:0009252">
    <property type="term" value="P:peptidoglycan biosynthetic process"/>
    <property type="evidence" value="ECO:0007669"/>
    <property type="project" value="TreeGrafter"/>
</dbReference>
<dbReference type="eggNOG" id="COG3713">
    <property type="taxonomic scope" value="Bacteria"/>
</dbReference>